<feature type="compositionally biased region" description="Basic and acidic residues" evidence="7">
    <location>
        <begin position="39"/>
        <end position="63"/>
    </location>
</feature>
<comment type="caution">
    <text evidence="9">The sequence shown here is derived from an EMBL/GenBank/DDBJ whole genome shotgun (WGS) entry which is preliminary data.</text>
</comment>
<evidence type="ECO:0000313" key="9">
    <source>
        <dbReference type="EMBL" id="KAF3205983.1"/>
    </source>
</evidence>
<dbReference type="AlphaFoldDB" id="A0A7C8QCB3"/>
<evidence type="ECO:0000256" key="2">
    <source>
        <dbReference type="ARBA" id="ARBA00009359"/>
    </source>
</evidence>
<dbReference type="CDD" id="cd22921">
    <property type="entry name" value="HFD_CENP-X"/>
    <property type="match status" value="1"/>
</dbReference>
<evidence type="ECO:0000313" key="8">
    <source>
        <dbReference type="EMBL" id="KAF3188979.1"/>
    </source>
</evidence>
<accession>A0A7C8QCB3</accession>
<evidence type="ECO:0000256" key="5">
    <source>
        <dbReference type="ARBA" id="ARBA00023204"/>
    </source>
</evidence>
<dbReference type="Proteomes" id="UP000479691">
    <property type="component" value="Unassembled WGS sequence"/>
</dbReference>
<evidence type="ECO:0000256" key="3">
    <source>
        <dbReference type="ARBA" id="ARBA00022763"/>
    </source>
</evidence>
<dbReference type="PANTHER" id="PTHR28680">
    <property type="entry name" value="CENTROMERE PROTEIN X"/>
    <property type="match status" value="1"/>
</dbReference>
<comment type="subcellular location">
    <subcellularLocation>
        <location evidence="1">Nucleus</location>
    </subcellularLocation>
</comment>
<proteinExistence type="inferred from homology"/>
<dbReference type="Pfam" id="PF09415">
    <property type="entry name" value="CENP-X"/>
    <property type="match status" value="1"/>
</dbReference>
<reference evidence="10 11" key="1">
    <citation type="submission" date="2019-06" db="EMBL/GenBank/DDBJ databases">
        <authorList>
            <person name="Palmer J.M."/>
        </authorList>
    </citation>
    <scope>NUCLEOTIDE SEQUENCE [LARGE SCALE GENOMIC DNA]</scope>
    <source>
        <strain evidence="9 10">TWF106</strain>
        <strain evidence="8 11">TWF788</strain>
    </source>
</reference>
<dbReference type="EMBL" id="JAABOE010000009">
    <property type="protein sequence ID" value="KAF3188979.1"/>
    <property type="molecule type" value="Genomic_DNA"/>
</dbReference>
<dbReference type="GO" id="GO:0006281">
    <property type="term" value="P:DNA repair"/>
    <property type="evidence" value="ECO:0007669"/>
    <property type="project" value="UniProtKB-KW"/>
</dbReference>
<comment type="similarity">
    <text evidence="2">Belongs to the CENP-X/MHF2 family.</text>
</comment>
<dbReference type="GO" id="GO:0071821">
    <property type="term" value="C:FANCM-MHF complex"/>
    <property type="evidence" value="ECO:0007669"/>
    <property type="project" value="TreeGrafter"/>
</dbReference>
<protein>
    <recommendedName>
        <fullName evidence="12">Centromere protein X</fullName>
    </recommendedName>
</protein>
<dbReference type="EMBL" id="WIWS01000112">
    <property type="protein sequence ID" value="KAF3205983.1"/>
    <property type="molecule type" value="Genomic_DNA"/>
</dbReference>
<gene>
    <name evidence="9" type="ORF">TWF106_000969</name>
    <name evidence="8" type="ORF">TWF788_011111</name>
</gene>
<feature type="compositionally biased region" description="Polar residues" evidence="7">
    <location>
        <begin position="13"/>
        <end position="30"/>
    </location>
</feature>
<dbReference type="PANTHER" id="PTHR28680:SF1">
    <property type="entry name" value="CENTROMERE PROTEIN X"/>
    <property type="match status" value="1"/>
</dbReference>
<sequence>MYVPVQTLRDENSNPQTQTTGTGFPSSNTLEMPPKRPSKVNEEAPSRRNDEPKRSQEEDRKVKIPPELIAKLVKNFLEDEGTKVSGAATKTVGEYMHLFLTEAVYRAVSNRRDGDPWAKTTNSGLMLEVEDLEKIAPQLLLDF</sequence>
<dbReference type="GO" id="GO:0003677">
    <property type="term" value="F:DNA binding"/>
    <property type="evidence" value="ECO:0007669"/>
    <property type="project" value="UniProtKB-KW"/>
</dbReference>
<evidence type="ECO:0000256" key="7">
    <source>
        <dbReference type="SAM" id="MobiDB-lite"/>
    </source>
</evidence>
<feature type="region of interest" description="Disordered" evidence="7">
    <location>
        <begin position="1"/>
        <end position="63"/>
    </location>
</feature>
<dbReference type="GO" id="GO:0051382">
    <property type="term" value="P:kinetochore assembly"/>
    <property type="evidence" value="ECO:0007669"/>
    <property type="project" value="InterPro"/>
</dbReference>
<evidence type="ECO:0000256" key="1">
    <source>
        <dbReference type="ARBA" id="ARBA00004123"/>
    </source>
</evidence>
<keyword evidence="5" id="KW-0234">DNA repair</keyword>
<evidence type="ECO:0000313" key="11">
    <source>
        <dbReference type="Proteomes" id="UP000479691"/>
    </source>
</evidence>
<dbReference type="InterPro" id="IPR018552">
    <property type="entry name" value="CENP-X"/>
</dbReference>
<dbReference type="Proteomes" id="UP000472727">
    <property type="component" value="Unassembled WGS sequence"/>
</dbReference>
<evidence type="ECO:0000256" key="4">
    <source>
        <dbReference type="ARBA" id="ARBA00023125"/>
    </source>
</evidence>
<evidence type="ECO:0000313" key="10">
    <source>
        <dbReference type="Proteomes" id="UP000472727"/>
    </source>
</evidence>
<keyword evidence="4" id="KW-0238">DNA-binding</keyword>
<keyword evidence="6" id="KW-0539">Nucleus</keyword>
<dbReference type="GO" id="GO:0000712">
    <property type="term" value="P:resolution of meiotic recombination intermediates"/>
    <property type="evidence" value="ECO:0007669"/>
    <property type="project" value="TreeGrafter"/>
</dbReference>
<evidence type="ECO:0000256" key="6">
    <source>
        <dbReference type="ARBA" id="ARBA00023242"/>
    </source>
</evidence>
<organism evidence="9 10">
    <name type="scientific">Orbilia oligospora</name>
    <name type="common">Nematode-trapping fungus</name>
    <name type="synonym">Arthrobotrys oligospora</name>
    <dbReference type="NCBI Taxonomy" id="2813651"/>
    <lineage>
        <taxon>Eukaryota</taxon>
        <taxon>Fungi</taxon>
        <taxon>Dikarya</taxon>
        <taxon>Ascomycota</taxon>
        <taxon>Pezizomycotina</taxon>
        <taxon>Orbiliomycetes</taxon>
        <taxon>Orbiliales</taxon>
        <taxon>Orbiliaceae</taxon>
        <taxon>Orbilia</taxon>
    </lineage>
</organism>
<name>A0A7C8QCB3_ORBOL</name>
<dbReference type="GO" id="GO:0031297">
    <property type="term" value="P:replication fork processing"/>
    <property type="evidence" value="ECO:0007669"/>
    <property type="project" value="TreeGrafter"/>
</dbReference>
<evidence type="ECO:0008006" key="12">
    <source>
        <dbReference type="Google" id="ProtNLM"/>
    </source>
</evidence>
<keyword evidence="3" id="KW-0227">DNA damage</keyword>
<dbReference type="Gene3D" id="6.10.130.30">
    <property type="match status" value="1"/>
</dbReference>